<reference evidence="2" key="3">
    <citation type="submission" date="2025-09" db="UniProtKB">
        <authorList>
            <consortium name="Ensembl"/>
        </authorList>
    </citation>
    <scope>IDENTIFICATION</scope>
</reference>
<dbReference type="PRINTS" id="PR00178">
    <property type="entry name" value="FATTYACIDBP"/>
</dbReference>
<proteinExistence type="inferred from homology"/>
<dbReference type="InterPro" id="IPR012674">
    <property type="entry name" value="Calycin"/>
</dbReference>
<protein>
    <submittedName>
        <fullName evidence="2">Uncharacterized protein</fullName>
    </submittedName>
</protein>
<organism evidence="2 3">
    <name type="scientific">Lepisosteus oculatus</name>
    <name type="common">Spotted gar</name>
    <dbReference type="NCBI Taxonomy" id="7918"/>
    <lineage>
        <taxon>Eukaryota</taxon>
        <taxon>Metazoa</taxon>
        <taxon>Chordata</taxon>
        <taxon>Craniata</taxon>
        <taxon>Vertebrata</taxon>
        <taxon>Euteleostomi</taxon>
        <taxon>Actinopterygii</taxon>
        <taxon>Neopterygii</taxon>
        <taxon>Holostei</taxon>
        <taxon>Semionotiformes</taxon>
        <taxon>Lepisosteidae</taxon>
        <taxon>Lepisosteus</taxon>
    </lineage>
</organism>
<comment type="similarity">
    <text evidence="1">Belongs to the calycin superfamily. Fatty-acid binding protein (FABP) family.</text>
</comment>
<sequence length="147" mass="17075">MFFFEEVKLRLKMAFNGCWVEYKNENLKEFLVALGIDVSKLGDLDNLKQQLTVKQEGDKFTITEKSVFRTKEISWTMGEEFMGDPADGSVMKGTYTFESPTHYVGKFKRVSDGKELVNSRQVDGDEMLQTTKIDDVELKKYFKRKEV</sequence>
<dbReference type="Proteomes" id="UP000018468">
    <property type="component" value="Linkage group LG5"/>
</dbReference>
<dbReference type="GO" id="GO:0015908">
    <property type="term" value="P:fatty acid transport"/>
    <property type="evidence" value="ECO:0000318"/>
    <property type="project" value="GO_Central"/>
</dbReference>
<dbReference type="eggNOG" id="KOG4015">
    <property type="taxonomic scope" value="Eukaryota"/>
</dbReference>
<evidence type="ECO:0000256" key="1">
    <source>
        <dbReference type="ARBA" id="ARBA00008390"/>
    </source>
</evidence>
<dbReference type="GO" id="GO:0005634">
    <property type="term" value="C:nucleus"/>
    <property type="evidence" value="ECO:0000318"/>
    <property type="project" value="GO_Central"/>
</dbReference>
<reference evidence="2" key="2">
    <citation type="submission" date="2025-08" db="UniProtKB">
        <authorList>
            <consortium name="Ensembl"/>
        </authorList>
    </citation>
    <scope>IDENTIFICATION</scope>
</reference>
<dbReference type="InParanoid" id="W5MZM4"/>
<keyword evidence="3" id="KW-1185">Reference proteome</keyword>
<dbReference type="OMA" id="HTEIRCA"/>
<dbReference type="GeneTree" id="ENSGT00800000124172"/>
<dbReference type="SUPFAM" id="SSF50814">
    <property type="entry name" value="Lipocalins"/>
    <property type="match status" value="1"/>
</dbReference>
<dbReference type="EMBL" id="AHAT01017456">
    <property type="status" value="NOT_ANNOTATED_CDS"/>
    <property type="molecule type" value="Genomic_DNA"/>
</dbReference>
<dbReference type="PANTHER" id="PTHR11955">
    <property type="entry name" value="FATTY ACID BINDING PROTEIN"/>
    <property type="match status" value="1"/>
</dbReference>
<dbReference type="AlphaFoldDB" id="W5MZM4"/>
<dbReference type="Ensembl" id="ENSLOCT00000013862.1">
    <property type="protein sequence ID" value="ENSLOCP00000013833.1"/>
    <property type="gene ID" value="ENSLOCG00000011257.1"/>
</dbReference>
<evidence type="ECO:0000313" key="3">
    <source>
        <dbReference type="Proteomes" id="UP000018468"/>
    </source>
</evidence>
<accession>W5MZM4</accession>
<dbReference type="Bgee" id="ENSLOCG00000011257">
    <property type="expression patterns" value="Expressed in pharyngeal gill and 13 other cell types or tissues"/>
</dbReference>
<dbReference type="InterPro" id="IPR000463">
    <property type="entry name" value="Fatty_acid-bd"/>
</dbReference>
<evidence type="ECO:0000313" key="2">
    <source>
        <dbReference type="Ensembl" id="ENSLOCP00000013833.1"/>
    </source>
</evidence>
<dbReference type="GO" id="GO:0005829">
    <property type="term" value="C:cytosol"/>
    <property type="evidence" value="ECO:0000318"/>
    <property type="project" value="GO_Central"/>
</dbReference>
<reference evidence="3" key="1">
    <citation type="submission" date="2011-12" db="EMBL/GenBank/DDBJ databases">
        <title>The Draft Genome of Lepisosteus oculatus.</title>
        <authorList>
            <consortium name="The Broad Institute Genome Assembly &amp; Analysis Group"/>
            <consortium name="Computational R&amp;D Group"/>
            <consortium name="and Sequencing Platform"/>
            <person name="Di Palma F."/>
            <person name="Alfoldi J."/>
            <person name="Johnson J."/>
            <person name="Berlin A."/>
            <person name="Gnerre S."/>
            <person name="Jaffe D."/>
            <person name="MacCallum I."/>
            <person name="Young S."/>
            <person name="Walker B.J."/>
            <person name="Lander E.S."/>
            <person name="Lindblad-Toh K."/>
        </authorList>
    </citation>
    <scope>NUCLEOTIDE SEQUENCE [LARGE SCALE GENOMIC DNA]</scope>
</reference>
<name>W5MZM4_LEPOC</name>
<dbReference type="GO" id="GO:0036041">
    <property type="term" value="F:long-chain fatty acid binding"/>
    <property type="evidence" value="ECO:0000318"/>
    <property type="project" value="GO_Central"/>
</dbReference>
<dbReference type="HOGENOM" id="CLU_113772_3_0_1"/>
<dbReference type="Gene3D" id="2.40.128.20">
    <property type="match status" value="1"/>
</dbReference>
<dbReference type="InterPro" id="IPR031259">
    <property type="entry name" value="ILBP"/>
</dbReference>
<dbReference type="EMBL" id="AHAT01017457">
    <property type="status" value="NOT_ANNOTATED_CDS"/>
    <property type="molecule type" value="Genomic_DNA"/>
</dbReference>